<name>X0RYV0_9ZZZZ</name>
<dbReference type="EMBL" id="BARS01007751">
    <property type="protein sequence ID" value="GAF68937.1"/>
    <property type="molecule type" value="Genomic_DNA"/>
</dbReference>
<feature type="non-terminal residue" evidence="2">
    <location>
        <position position="1"/>
    </location>
</feature>
<gene>
    <name evidence="2" type="ORF">S01H1_14870</name>
</gene>
<dbReference type="SUPFAM" id="SSF82185">
    <property type="entry name" value="Histone H3 K4-specific methyltransferase SET7/9 N-terminal domain"/>
    <property type="match status" value="1"/>
</dbReference>
<accession>X0RYV0</accession>
<dbReference type="AlphaFoldDB" id="X0RYV0"/>
<organism evidence="2">
    <name type="scientific">marine sediment metagenome</name>
    <dbReference type="NCBI Taxonomy" id="412755"/>
    <lineage>
        <taxon>unclassified sequences</taxon>
        <taxon>metagenomes</taxon>
        <taxon>ecological metagenomes</taxon>
    </lineage>
</organism>
<feature type="region of interest" description="Disordered" evidence="1">
    <location>
        <begin position="60"/>
        <end position="91"/>
    </location>
</feature>
<evidence type="ECO:0008006" key="3">
    <source>
        <dbReference type="Google" id="ProtNLM"/>
    </source>
</evidence>
<evidence type="ECO:0000313" key="2">
    <source>
        <dbReference type="EMBL" id="GAF68937.1"/>
    </source>
</evidence>
<evidence type="ECO:0000256" key="1">
    <source>
        <dbReference type="SAM" id="MobiDB-lite"/>
    </source>
</evidence>
<protein>
    <recommendedName>
        <fullName evidence="3">MORN repeat-containing protein</fullName>
    </recommendedName>
</protein>
<proteinExistence type="predicted"/>
<sequence>EAFYVNGKLHGKYTKWWGGGQKWEEGLYVNGMKHGKWTYYDTHGPIQLTTYQSHGTEVTEDEFKEKHPDERKKMAGDTEAAGETLDKAKSE</sequence>
<feature type="compositionally biased region" description="Basic and acidic residues" evidence="1">
    <location>
        <begin position="61"/>
        <end position="76"/>
    </location>
</feature>
<dbReference type="Gene3D" id="2.20.110.10">
    <property type="entry name" value="Histone H3 K4-specific methyltransferase SET7/9 N-terminal domain"/>
    <property type="match status" value="1"/>
</dbReference>
<comment type="caution">
    <text evidence="2">The sequence shown here is derived from an EMBL/GenBank/DDBJ whole genome shotgun (WGS) entry which is preliminary data.</text>
</comment>
<reference evidence="2" key="1">
    <citation type="journal article" date="2014" name="Front. Microbiol.">
        <title>High frequency of phylogenetically diverse reductive dehalogenase-homologous genes in deep subseafloor sedimentary metagenomes.</title>
        <authorList>
            <person name="Kawai M."/>
            <person name="Futagami T."/>
            <person name="Toyoda A."/>
            <person name="Takaki Y."/>
            <person name="Nishi S."/>
            <person name="Hori S."/>
            <person name="Arai W."/>
            <person name="Tsubouchi T."/>
            <person name="Morono Y."/>
            <person name="Uchiyama I."/>
            <person name="Ito T."/>
            <person name="Fujiyama A."/>
            <person name="Inagaki F."/>
            <person name="Takami H."/>
        </authorList>
    </citation>
    <scope>NUCLEOTIDE SEQUENCE</scope>
    <source>
        <strain evidence="2">Expedition CK06-06</strain>
    </source>
</reference>